<accession>A0ABP4RUW8</accession>
<protein>
    <submittedName>
        <fullName evidence="2">Type I-E CRISPR-associated protein Cse1/CasA</fullName>
    </submittedName>
</protein>
<sequence length="547" mass="60711">MGTGFNLIDEPWILAQRRGGSVDTVSLLRLFADAEDYVRLTGDLPTQALPILRLMLAIVHQAVDGPRDRSHWLDLWKAEGLPLRAIEDYLNEHRHRFDLVHPKSPFYQVADLDIKRTERSLAVFIADVPTGDPKYATRAAEGLARIGLGEAARWLVHCHAFDVAGIKGAAFGDPRAKKGKSYPIGPGSLGLLGAVYAEGANLAETILLNLIPDEFLSRRGELDPTDVPSWEREPHGPGPEQRDGEGIPRGLRDLYSWQSRRVRLFVEEKNVESVIICQGDRLQILDQFRNEPMTAWQRSLPLEKQTKSADPMYMPRRHDPARAVWRGLAATLQSMPKRAARGVPSMPPLIIDWISEISNRLGRTKRIGYHVTGVVYGKKNVSIAEVIDDRLTVAAAVFDPEDRELANTVTQAVRDADRSIGALANLARGLARAAGDRDGVEGAAARASESAYAALDVEYRDWLAELDPDSDTDAAATEWQRSVRRAVLTRAEQLVNTTGAAAWRGRTIEKRLVNSSIVQNEFQRRLYRLLPLAYAKPGDPTDENGGR</sequence>
<dbReference type="Proteomes" id="UP001499851">
    <property type="component" value="Unassembled WGS sequence"/>
</dbReference>
<evidence type="ECO:0000313" key="2">
    <source>
        <dbReference type="EMBL" id="GAA1660130.1"/>
    </source>
</evidence>
<reference evidence="3" key="1">
    <citation type="journal article" date="2019" name="Int. J. Syst. Evol. Microbiol.">
        <title>The Global Catalogue of Microorganisms (GCM) 10K type strain sequencing project: providing services to taxonomists for standard genome sequencing and annotation.</title>
        <authorList>
            <consortium name="The Broad Institute Genomics Platform"/>
            <consortium name="The Broad Institute Genome Sequencing Center for Infectious Disease"/>
            <person name="Wu L."/>
            <person name="Ma J."/>
        </authorList>
    </citation>
    <scope>NUCLEOTIDE SEQUENCE [LARGE SCALE GENOMIC DNA]</scope>
    <source>
        <strain evidence="3">JCM 16001</strain>
    </source>
</reference>
<comment type="caution">
    <text evidence="2">The sequence shown here is derived from an EMBL/GenBank/DDBJ whole genome shotgun (WGS) entry which is preliminary data.</text>
</comment>
<dbReference type="EMBL" id="BAAAQF010000002">
    <property type="protein sequence ID" value="GAA1660130.1"/>
    <property type="molecule type" value="Genomic_DNA"/>
</dbReference>
<name>A0ABP4RUW8_9ACTN</name>
<dbReference type="InterPro" id="IPR013381">
    <property type="entry name" value="CRISPR-assoc_prot_Cse1"/>
</dbReference>
<keyword evidence="3" id="KW-1185">Reference proteome</keyword>
<dbReference type="Gene3D" id="1.10.132.100">
    <property type="match status" value="1"/>
</dbReference>
<dbReference type="Pfam" id="PF09481">
    <property type="entry name" value="CRISPR_Cse1"/>
    <property type="match status" value="1"/>
</dbReference>
<evidence type="ECO:0000256" key="1">
    <source>
        <dbReference type="SAM" id="MobiDB-lite"/>
    </source>
</evidence>
<dbReference type="CDD" id="cd09729">
    <property type="entry name" value="Cse1_I-E"/>
    <property type="match status" value="1"/>
</dbReference>
<evidence type="ECO:0000313" key="3">
    <source>
        <dbReference type="Proteomes" id="UP001499851"/>
    </source>
</evidence>
<feature type="region of interest" description="Disordered" evidence="1">
    <location>
        <begin position="222"/>
        <end position="249"/>
    </location>
</feature>
<gene>
    <name evidence="2" type="primary">casA</name>
    <name evidence="2" type="ORF">GCM10009830_01450</name>
</gene>
<organism evidence="2 3">
    <name type="scientific">Glycomyces endophyticus</name>
    <dbReference type="NCBI Taxonomy" id="480996"/>
    <lineage>
        <taxon>Bacteria</taxon>
        <taxon>Bacillati</taxon>
        <taxon>Actinomycetota</taxon>
        <taxon>Actinomycetes</taxon>
        <taxon>Glycomycetales</taxon>
        <taxon>Glycomycetaceae</taxon>
        <taxon>Glycomyces</taxon>
    </lineage>
</organism>
<dbReference type="NCBIfam" id="TIGR02547">
    <property type="entry name" value="casA_cse1"/>
    <property type="match status" value="1"/>
</dbReference>
<feature type="compositionally biased region" description="Basic and acidic residues" evidence="1">
    <location>
        <begin position="229"/>
        <end position="249"/>
    </location>
</feature>
<proteinExistence type="predicted"/>